<dbReference type="InterPro" id="IPR026590">
    <property type="entry name" value="Ssirtuin_cat_dom"/>
</dbReference>
<evidence type="ECO:0000256" key="2">
    <source>
        <dbReference type="ARBA" id="ARBA00022723"/>
    </source>
</evidence>
<comment type="caution">
    <text evidence="5">Lacks conserved residue(s) required for the propagation of feature annotation.</text>
</comment>
<evidence type="ECO:0000256" key="5">
    <source>
        <dbReference type="HAMAP-Rule" id="MF_01967"/>
    </source>
</evidence>
<dbReference type="InterPro" id="IPR026591">
    <property type="entry name" value="Sirtuin_cat_small_dom_sf"/>
</dbReference>
<evidence type="ECO:0000313" key="10">
    <source>
        <dbReference type="Proteomes" id="UP001442841"/>
    </source>
</evidence>
<dbReference type="InterPro" id="IPR029035">
    <property type="entry name" value="DHS-like_NAD/FAD-binding_dom"/>
</dbReference>
<dbReference type="InterPro" id="IPR026587">
    <property type="entry name" value="Sirtuin_class_II"/>
</dbReference>
<feature type="binding site" evidence="5">
    <location>
        <begin position="122"/>
        <end position="125"/>
    </location>
    <ligand>
        <name>NAD(+)</name>
        <dbReference type="ChEBI" id="CHEBI:57540"/>
    </ligand>
</feature>
<name>A0ABZ3FW48_9ACTN</name>
<keyword evidence="4 5" id="KW-0520">NAD</keyword>
<feature type="domain" description="Deacetylase sirtuin-type" evidence="8">
    <location>
        <begin position="21"/>
        <end position="299"/>
    </location>
</feature>
<organism evidence="9 10">
    <name type="scientific">Ammonicoccus fulvus</name>
    <dbReference type="NCBI Taxonomy" id="3138240"/>
    <lineage>
        <taxon>Bacteria</taxon>
        <taxon>Bacillati</taxon>
        <taxon>Actinomycetota</taxon>
        <taxon>Actinomycetes</taxon>
        <taxon>Propionibacteriales</taxon>
        <taxon>Propionibacteriaceae</taxon>
        <taxon>Ammonicoccus</taxon>
    </lineage>
</organism>
<dbReference type="PANTHER" id="PTHR11085">
    <property type="entry name" value="NAD-DEPENDENT PROTEIN DEACYLASE SIRTUIN-5, MITOCHONDRIAL-RELATED"/>
    <property type="match status" value="1"/>
</dbReference>
<feature type="binding site" evidence="5 6">
    <location>
        <position position="148"/>
    </location>
    <ligand>
        <name>Zn(2+)</name>
        <dbReference type="ChEBI" id="CHEBI:29105"/>
    </ligand>
</feature>
<comment type="catalytic activity">
    <reaction evidence="5">
        <text>N(6)-acetyl-L-lysyl-[protein] + NAD(+) + H2O = 2''-O-acetyl-ADP-D-ribose + nicotinamide + L-lysyl-[protein]</text>
        <dbReference type="Rhea" id="RHEA:43636"/>
        <dbReference type="Rhea" id="RHEA-COMP:9752"/>
        <dbReference type="Rhea" id="RHEA-COMP:10731"/>
        <dbReference type="ChEBI" id="CHEBI:15377"/>
        <dbReference type="ChEBI" id="CHEBI:17154"/>
        <dbReference type="ChEBI" id="CHEBI:29969"/>
        <dbReference type="ChEBI" id="CHEBI:57540"/>
        <dbReference type="ChEBI" id="CHEBI:61930"/>
        <dbReference type="ChEBI" id="CHEBI:83767"/>
        <dbReference type="EC" id="2.3.1.286"/>
    </reaction>
</comment>
<evidence type="ECO:0000256" key="6">
    <source>
        <dbReference type="PROSITE-ProRule" id="PRU00236"/>
    </source>
</evidence>
<reference evidence="9 10" key="1">
    <citation type="submission" date="2024-04" db="EMBL/GenBank/DDBJ databases">
        <title>Isolation of an actinomycete strain from pig manure.</title>
        <authorList>
            <person name="Gong T."/>
            <person name="Yu Z."/>
            <person name="An M."/>
            <person name="Wei C."/>
            <person name="Yang W."/>
            <person name="Liu L."/>
        </authorList>
    </citation>
    <scope>NUCLEOTIDE SEQUENCE [LARGE SCALE GENOMIC DNA]</scope>
    <source>
        <strain evidence="9 10">ZF39</strain>
    </source>
</reference>
<dbReference type="Pfam" id="PF02146">
    <property type="entry name" value="SIR2"/>
    <property type="match status" value="1"/>
</dbReference>
<dbReference type="EC" id="2.3.1.286" evidence="5"/>
<feature type="region of interest" description="Disordered" evidence="7">
    <location>
        <begin position="1"/>
        <end position="20"/>
    </location>
</feature>
<evidence type="ECO:0000313" key="9">
    <source>
        <dbReference type="EMBL" id="XAN09395.1"/>
    </source>
</evidence>
<sequence length="299" mass="31966">MKPPIVRLPKMGPAAHNPGVLPATPEQIRAALDLIDATETVAVLTGAGMSTDSGIPDYRGPDSPQATPMLYDEFVTSVENRRRYWARAFRGWSRMGKAHPNAAHDVLARLETHGRVRGVITQNVDGLHEAAGSGNLVALHGRIADVVCLGCAAVTSREAFQHELARLNPETADDPEAGHAELRPDGDAVVSDWQGFVFPDCPTCGGILKPDVVFFGESVPKQRVEQCFSLVDDSDALLVLGSSLTVMSGLRFVHRAVKAAKPVVIVNRGATRGDELATIKLELGVADFLAAMEAHTRVG</sequence>
<comment type="subcellular location">
    <subcellularLocation>
        <location evidence="5">Cytoplasm</location>
    </subcellularLocation>
</comment>
<evidence type="ECO:0000256" key="3">
    <source>
        <dbReference type="ARBA" id="ARBA00022833"/>
    </source>
</evidence>
<feature type="binding site" evidence="5 6">
    <location>
        <position position="204"/>
    </location>
    <ligand>
        <name>Zn(2+)</name>
        <dbReference type="ChEBI" id="CHEBI:29105"/>
    </ligand>
</feature>
<dbReference type="SUPFAM" id="SSF52467">
    <property type="entry name" value="DHS-like NAD/FAD-binding domain"/>
    <property type="match status" value="1"/>
</dbReference>
<feature type="active site" description="Proton acceptor" evidence="5 6">
    <location>
        <position position="140"/>
    </location>
</feature>
<dbReference type="EMBL" id="CP154795">
    <property type="protein sequence ID" value="XAN09395.1"/>
    <property type="molecule type" value="Genomic_DNA"/>
</dbReference>
<keyword evidence="5" id="KW-0963">Cytoplasm</keyword>
<keyword evidence="3 5" id="KW-0862">Zinc</keyword>
<dbReference type="PANTHER" id="PTHR11085:SF10">
    <property type="entry name" value="NAD-DEPENDENT PROTEIN DEACYLASE SIRTUIN-5, MITOCHONDRIAL-RELATED"/>
    <property type="match status" value="1"/>
</dbReference>
<comment type="function">
    <text evidence="5">NAD-dependent protein deacetylase which modulates the activities of several enzymes which are inactive in their acetylated form.</text>
</comment>
<dbReference type="PROSITE" id="PS50305">
    <property type="entry name" value="SIRTUIN"/>
    <property type="match status" value="1"/>
</dbReference>
<comment type="similarity">
    <text evidence="5">Belongs to the sirtuin family. Class II subfamily.</text>
</comment>
<feature type="binding site" evidence="5">
    <location>
        <begin position="267"/>
        <end position="269"/>
    </location>
    <ligand>
        <name>NAD(+)</name>
        <dbReference type="ChEBI" id="CHEBI:57540"/>
    </ligand>
</feature>
<dbReference type="InterPro" id="IPR050134">
    <property type="entry name" value="NAD-dep_sirtuin_deacylases"/>
</dbReference>
<proteinExistence type="inferred from homology"/>
<dbReference type="InterPro" id="IPR003000">
    <property type="entry name" value="Sirtuin"/>
</dbReference>
<dbReference type="RefSeq" id="WP_425310839.1">
    <property type="nucleotide sequence ID" value="NZ_CP154795.1"/>
</dbReference>
<dbReference type="NCBIfam" id="NF003738">
    <property type="entry name" value="PRK05333.1"/>
    <property type="match status" value="1"/>
</dbReference>
<dbReference type="Gene3D" id="3.30.1600.10">
    <property type="entry name" value="SIR2/SIRT2 'Small Domain"/>
    <property type="match status" value="1"/>
</dbReference>
<accession>A0ABZ3FW48</accession>
<feature type="binding site" evidence="5">
    <location>
        <position position="285"/>
    </location>
    <ligand>
        <name>NAD(+)</name>
        <dbReference type="ChEBI" id="CHEBI:57540"/>
    </ligand>
</feature>
<keyword evidence="10" id="KW-1185">Reference proteome</keyword>
<evidence type="ECO:0000259" key="8">
    <source>
        <dbReference type="PROSITE" id="PS50305"/>
    </source>
</evidence>
<comment type="cofactor">
    <cofactor evidence="5">
        <name>Zn(2+)</name>
        <dbReference type="ChEBI" id="CHEBI:29105"/>
    </cofactor>
    <text evidence="5">Binds 1 zinc ion per subunit.</text>
</comment>
<evidence type="ECO:0000256" key="1">
    <source>
        <dbReference type="ARBA" id="ARBA00022679"/>
    </source>
</evidence>
<evidence type="ECO:0000256" key="4">
    <source>
        <dbReference type="ARBA" id="ARBA00023027"/>
    </source>
</evidence>
<keyword evidence="2 5" id="KW-0479">Metal-binding</keyword>
<feature type="binding site" evidence="5 6">
    <location>
        <position position="151"/>
    </location>
    <ligand>
        <name>Zn(2+)</name>
        <dbReference type="ChEBI" id="CHEBI:29105"/>
    </ligand>
</feature>
<keyword evidence="1 5" id="KW-0808">Transferase</keyword>
<feature type="binding site" evidence="5">
    <location>
        <begin position="241"/>
        <end position="243"/>
    </location>
    <ligand>
        <name>NAD(+)</name>
        <dbReference type="ChEBI" id="CHEBI:57540"/>
    </ligand>
</feature>
<feature type="binding site" evidence="5 6">
    <location>
        <position position="201"/>
    </location>
    <ligand>
        <name>Zn(2+)</name>
        <dbReference type="ChEBI" id="CHEBI:29105"/>
    </ligand>
</feature>
<protein>
    <recommendedName>
        <fullName evidence="5">NAD-dependent protein deacetylase</fullName>
        <ecNumber evidence="5">2.3.1.286</ecNumber>
    </recommendedName>
    <alternativeName>
        <fullName evidence="5">Regulatory protein SIR2 homolog</fullName>
    </alternativeName>
</protein>
<gene>
    <name evidence="5" type="primary">cobB</name>
    <name evidence="9" type="ORF">AADG42_06030</name>
</gene>
<dbReference type="HAMAP" id="MF_01967">
    <property type="entry name" value="Sirtuin_ClassII"/>
    <property type="match status" value="1"/>
</dbReference>
<dbReference type="Gene3D" id="3.40.50.1220">
    <property type="entry name" value="TPP-binding domain"/>
    <property type="match status" value="1"/>
</dbReference>
<evidence type="ECO:0000256" key="7">
    <source>
        <dbReference type="SAM" id="MobiDB-lite"/>
    </source>
</evidence>
<dbReference type="Proteomes" id="UP001442841">
    <property type="component" value="Chromosome"/>
</dbReference>